<evidence type="ECO:0000313" key="3">
    <source>
        <dbReference type="EMBL" id="MCP2333894.1"/>
    </source>
</evidence>
<feature type="domain" description="Deoxyribonuclease NucA/NucB" evidence="2">
    <location>
        <begin position="108"/>
        <end position="182"/>
    </location>
</feature>
<reference evidence="3 4" key="1">
    <citation type="submission" date="2022-06" db="EMBL/GenBank/DDBJ databases">
        <title>Genomic Encyclopedia of Type Strains, Phase I: the one thousand microbial genomes (KMG-I) project.</title>
        <authorList>
            <person name="Kyrpides N."/>
        </authorList>
    </citation>
    <scope>NUCLEOTIDE SEQUENCE [LARGE SCALE GENOMIC DNA]</scope>
    <source>
        <strain evidence="3 4">DSM 43889</strain>
    </source>
</reference>
<feature type="signal peptide" evidence="1">
    <location>
        <begin position="1"/>
        <end position="21"/>
    </location>
</feature>
<keyword evidence="4" id="KW-1185">Reference proteome</keyword>
<sequence>MATKAKGGFLLPLLLVGGAVAYFGVDEVEDAVRGALIGEPVVIGVGDEAVMVADDAASMVRKCTTTRVLRQKRCGEVKVVIMDAARMPHITRNISPAWSEGKEHVLTRSGVSRHANYKAACGGFVKKHVDGSCDEYAFASTVQGGIGARTEEVPAREQDCQGGTLAAAYRWQGIRAGDDLLVVISNPHRVAVEPYQGQDIAEDQSTCGS</sequence>
<dbReference type="EMBL" id="AUBJ02000001">
    <property type="protein sequence ID" value="MCP2333894.1"/>
    <property type="molecule type" value="Genomic_DNA"/>
</dbReference>
<proteinExistence type="predicted"/>
<dbReference type="RefSeq" id="WP_035292178.1">
    <property type="nucleotide sequence ID" value="NZ_AUBJ02000001.1"/>
</dbReference>
<dbReference type="Proteomes" id="UP000791080">
    <property type="component" value="Unassembled WGS sequence"/>
</dbReference>
<dbReference type="Pfam" id="PF14040">
    <property type="entry name" value="DNase_NucA_NucB"/>
    <property type="match status" value="1"/>
</dbReference>
<dbReference type="InterPro" id="IPR029476">
    <property type="entry name" value="DNase_NucA_NucB"/>
</dbReference>
<accession>A0ABT1JMZ0</accession>
<name>A0ABT1JMZ0_ACTCY</name>
<organism evidence="3 4">
    <name type="scientific">Actinoalloteichus caeruleus DSM 43889</name>
    <dbReference type="NCBI Taxonomy" id="1120930"/>
    <lineage>
        <taxon>Bacteria</taxon>
        <taxon>Bacillati</taxon>
        <taxon>Actinomycetota</taxon>
        <taxon>Actinomycetes</taxon>
        <taxon>Pseudonocardiales</taxon>
        <taxon>Pseudonocardiaceae</taxon>
        <taxon>Actinoalloteichus</taxon>
        <taxon>Actinoalloteichus cyanogriseus</taxon>
    </lineage>
</organism>
<keyword evidence="1" id="KW-0732">Signal</keyword>
<evidence type="ECO:0000256" key="1">
    <source>
        <dbReference type="SAM" id="SignalP"/>
    </source>
</evidence>
<comment type="caution">
    <text evidence="3">The sequence shown here is derived from an EMBL/GenBank/DDBJ whole genome shotgun (WGS) entry which is preliminary data.</text>
</comment>
<protein>
    <submittedName>
        <fullName evidence="3">Deoxyribonuclease NucA/NucB</fullName>
    </submittedName>
</protein>
<feature type="chain" id="PRO_5045446193" evidence="1">
    <location>
        <begin position="22"/>
        <end position="209"/>
    </location>
</feature>
<evidence type="ECO:0000259" key="2">
    <source>
        <dbReference type="Pfam" id="PF14040"/>
    </source>
</evidence>
<evidence type="ECO:0000313" key="4">
    <source>
        <dbReference type="Proteomes" id="UP000791080"/>
    </source>
</evidence>
<gene>
    <name evidence="3" type="ORF">G443_004164</name>
</gene>